<dbReference type="SUPFAM" id="SSF52540">
    <property type="entry name" value="P-loop containing nucleoside triphosphate hydrolases"/>
    <property type="match status" value="1"/>
</dbReference>
<dbReference type="InterPro" id="IPR058038">
    <property type="entry name" value="BREX_BrxC_wHTH"/>
</dbReference>
<accession>A0ABW3Y0T6</accession>
<name>A0ABW3Y0T6_9FLAO</name>
<reference evidence="3" key="1">
    <citation type="journal article" date="2019" name="Int. J. Syst. Evol. Microbiol.">
        <title>The Global Catalogue of Microorganisms (GCM) 10K type strain sequencing project: providing services to taxonomists for standard genome sequencing and annotation.</title>
        <authorList>
            <consortium name="The Broad Institute Genomics Platform"/>
            <consortium name="The Broad Institute Genome Sequencing Center for Infectious Disease"/>
            <person name="Wu L."/>
            <person name="Ma J."/>
        </authorList>
    </citation>
    <scope>NUCLEOTIDE SEQUENCE [LARGE SCALE GENOMIC DNA]</scope>
    <source>
        <strain evidence="3">CCUG 61485</strain>
    </source>
</reference>
<dbReference type="EMBL" id="JBHTMY010000002">
    <property type="protein sequence ID" value="MFD1315234.1"/>
    <property type="molecule type" value="Genomic_DNA"/>
</dbReference>
<dbReference type="InterPro" id="IPR047679">
    <property type="entry name" value="BREX_BrxC"/>
</dbReference>
<dbReference type="RefSeq" id="WP_377177183.1">
    <property type="nucleotide sequence ID" value="NZ_JBHTMY010000002.1"/>
</dbReference>
<gene>
    <name evidence="2" type="primary">brxC</name>
    <name evidence="2" type="ORF">ACFQ39_06360</name>
</gene>
<keyword evidence="3" id="KW-1185">Reference proteome</keyword>
<protein>
    <submittedName>
        <fullName evidence="2">BREX system P-loop protein BrxC</fullName>
    </submittedName>
</protein>
<proteinExistence type="predicted"/>
<dbReference type="Proteomes" id="UP001597201">
    <property type="component" value="Unassembled WGS sequence"/>
</dbReference>
<dbReference type="NCBIfam" id="NF033441">
    <property type="entry name" value="BREX_BrxC"/>
    <property type="match status" value="1"/>
</dbReference>
<dbReference type="InterPro" id="IPR027417">
    <property type="entry name" value="P-loop_NTPase"/>
</dbReference>
<feature type="domain" description="Probable ATP-binding protein BrxC winged helix-turn-helix" evidence="1">
    <location>
        <begin position="791"/>
        <end position="844"/>
    </location>
</feature>
<sequence>MNKMLLKEIFDRDIYRDINPAVVVSDYKDATINAEIKEYVFTDELIEKLFLIIDTVLNKKAGKTGIWINGYYGSGKSHFIKYVHYLLNKDTSELAFAALEKGIRNYDTMKPGANDKITLSNLKLLQKRITASHCDDIMFNVEDETDDGSQERLTRIFLNMFNKFRGYNPDDIPLAILLEKTLDQKGLFQEFKDKISSELGFDWEIDAADVAGFQLSDVLDIAKSVYPSLDIVSLHNKLTNPDSFKIGINATLIPELKAFLKEKDQDYRLLFLVDEVSQYVGSNKEILLNFQNIIERVSQECNNQVWIACTAQQTLEDVSKGADGVTDIQDEFGKILGRFDTRISLQSNDASYITQRRVLDKNSEGIEELTDLYNNNKDYIENQFKISHELYKGYQKEEEFLIAYPFVPYQFKLIAHVFEAFQQLQFVIREVKDNERSVLGITHFTIKQHGHEEVGGFIPFDAFYNQQFHTNLTNRGMKAVQNGLELSYVQTNPFAQRVVKVLFLVSNLLESQRQTFPSSIENLAVLLMDKLDQNRMQLQKDIKEVLDKLIEESIIREEKGSYFFFNEDEIDVQNLIKSQTVGLDDRWKTFDELLRPLIKVTPKFTFGQNDFKIGYGIEAKEIFRNGDFDLTVLLTDHTPIHQKALDSNKKELVVCVNEWFNDYDILRKEFDWYCKTNKYFLNNGGGAGERSKTNENFRIRNNQLKQSIESRIKNKFPETRFISQNTVLEADSIHGSNPAERINNLIDLHLSGLYKNHKLCLDYARNQSELKKSASDNQVLNPILTPAEVLVNDFITSHNNQMTVNDLIKNFEKEPFGWRFEAVLDILINLVKKKKREFAYKGQQRYPIIDFINKAVSTTERMSCEVITGEDIDPAVLDNVVRAYNHIFNENLRSSTDGNEQFDILVNALHKHKSKYDLLETDFYGTYPFGISFHKAVNQLNEWLGIRDPKKLFSDLIDGQIKNKELFDLAKGMEDFAQNRQKEYDRIKKFEEVNKENFNELGEEDRNKVAKMRDFLKATDPRKEFRHIMKAFEELETALKNQIADLQKKVIKLYHTVFDELESEAQKRKVAPSVFVDRDYFINGIKNAFSVNNLKTKELNVNNFKAAELAKIISATQTADGNKAAEAETYYVSTKVSTISNEQELDAYLNKVRHEMLEIIHNNKIIILK</sequence>
<dbReference type="Pfam" id="PF25791">
    <property type="entry name" value="WHD_BREX_BrxC"/>
    <property type="match status" value="1"/>
</dbReference>
<organism evidence="2 3">
    <name type="scientific">Namhaeicola litoreus</name>
    <dbReference type="NCBI Taxonomy" id="1052145"/>
    <lineage>
        <taxon>Bacteria</taxon>
        <taxon>Pseudomonadati</taxon>
        <taxon>Bacteroidota</taxon>
        <taxon>Flavobacteriia</taxon>
        <taxon>Flavobacteriales</taxon>
        <taxon>Flavobacteriaceae</taxon>
        <taxon>Namhaeicola</taxon>
    </lineage>
</organism>
<evidence type="ECO:0000313" key="2">
    <source>
        <dbReference type="EMBL" id="MFD1315234.1"/>
    </source>
</evidence>
<evidence type="ECO:0000313" key="3">
    <source>
        <dbReference type="Proteomes" id="UP001597201"/>
    </source>
</evidence>
<evidence type="ECO:0000259" key="1">
    <source>
        <dbReference type="Pfam" id="PF25791"/>
    </source>
</evidence>
<comment type="caution">
    <text evidence="2">The sequence shown here is derived from an EMBL/GenBank/DDBJ whole genome shotgun (WGS) entry which is preliminary data.</text>
</comment>